<accession>A0A062UBQ3</accession>
<dbReference type="PANTHER" id="PTHR39456:SF1">
    <property type="entry name" value="METAL-DEPENDENT HYDROLASE"/>
    <property type="match status" value="1"/>
</dbReference>
<dbReference type="EMBL" id="AWFF01000051">
    <property type="protein sequence ID" value="KCZ53575.1"/>
    <property type="molecule type" value="Genomic_DNA"/>
</dbReference>
<dbReference type="eggNOG" id="COG3687">
    <property type="taxonomic scope" value="Bacteria"/>
</dbReference>
<reference evidence="1 2" key="1">
    <citation type="journal article" date="2014" name="Antonie Van Leeuwenhoek">
        <title>Hyphomonas beringensis sp. nov. and Hyphomonas chukchiensis sp. nov., isolated from surface seawater of the Bering Sea and Chukchi Sea.</title>
        <authorList>
            <person name="Li C."/>
            <person name="Lai Q."/>
            <person name="Li G."/>
            <person name="Dong C."/>
            <person name="Wang J."/>
            <person name="Liao Y."/>
            <person name="Shao Z."/>
        </authorList>
    </citation>
    <scope>NUCLEOTIDE SEQUENCE [LARGE SCALE GENOMIC DNA]</scope>
    <source>
        <strain evidence="1 2">25B14_1</strain>
    </source>
</reference>
<sequence length="284" mass="32841">MATKRTPEDVTIHPRDIHFDMAAASSEHWLDNDPVATAIFNAMSLTFPDGERMFMDAVKAYRGDVSGKLAQDVKDFVAQEAIHSREHHLLNNKIDREKYPVDEIEAAIKERIAFAREGGPFRMLMATICLEHFTAMMAELMTVANTDDVPLFSKTDPALESLWRWHAMEETEHKAVAYDVFLEVTKDWSGLKRYFRRNLSMLLITRSFTQNIADHAVSLLMADGYTEKDARRDVKAFLWKKPALFGRGWKTWLSWFKPGFHPWDHDTRDLMADWKEEFTAVPAE</sequence>
<dbReference type="AlphaFoldDB" id="A0A062UBQ3"/>
<dbReference type="PANTHER" id="PTHR39456">
    <property type="entry name" value="METAL-DEPENDENT HYDROLASE"/>
    <property type="match status" value="1"/>
</dbReference>
<evidence type="ECO:0000313" key="2">
    <source>
        <dbReference type="Proteomes" id="UP000027037"/>
    </source>
</evidence>
<evidence type="ECO:0000313" key="1">
    <source>
        <dbReference type="EMBL" id="KCZ53575.1"/>
    </source>
</evidence>
<proteinExistence type="predicted"/>
<keyword evidence="2" id="KW-1185">Reference proteome</keyword>
<dbReference type="STRING" id="1280946.HY29_16810"/>
<dbReference type="PATRIC" id="fig|1280946.3.peg.2520"/>
<evidence type="ECO:0008006" key="3">
    <source>
        <dbReference type="Google" id="ProtNLM"/>
    </source>
</evidence>
<comment type="caution">
    <text evidence="1">The sequence shown here is derived from an EMBL/GenBank/DDBJ whole genome shotgun (WGS) entry which is preliminary data.</text>
</comment>
<dbReference type="RefSeq" id="WP_034797499.1">
    <property type="nucleotide sequence ID" value="NZ_AWFF01000051.1"/>
</dbReference>
<dbReference type="Proteomes" id="UP000027037">
    <property type="component" value="Unassembled WGS sequence"/>
</dbReference>
<dbReference type="PIRSF" id="PIRSF007580">
    <property type="entry name" value="UCP07580"/>
    <property type="match status" value="1"/>
</dbReference>
<dbReference type="Pfam" id="PF10118">
    <property type="entry name" value="Metal_hydrol"/>
    <property type="match status" value="1"/>
</dbReference>
<organism evidence="1 2">
    <name type="scientific">Hyphomonas beringensis</name>
    <dbReference type="NCBI Taxonomy" id="1280946"/>
    <lineage>
        <taxon>Bacteria</taxon>
        <taxon>Pseudomonadati</taxon>
        <taxon>Pseudomonadota</taxon>
        <taxon>Alphaproteobacteria</taxon>
        <taxon>Hyphomonadales</taxon>
        <taxon>Hyphomonadaceae</taxon>
        <taxon>Hyphomonas</taxon>
    </lineage>
</organism>
<protein>
    <recommendedName>
        <fullName evidence="3">Metal-dependent hydrolase</fullName>
    </recommendedName>
</protein>
<gene>
    <name evidence="1" type="ORF">HY29_16810</name>
</gene>
<dbReference type="InterPro" id="IPR016516">
    <property type="entry name" value="UCP07580"/>
</dbReference>
<dbReference type="OrthoDB" id="4760165at2"/>
<name>A0A062UBQ3_9PROT</name>